<dbReference type="SUPFAM" id="SSF52540">
    <property type="entry name" value="P-loop containing nucleoside triphosphate hydrolases"/>
    <property type="match status" value="1"/>
</dbReference>
<name>A0A927EBL4_9HYPH</name>
<dbReference type="InterPro" id="IPR027417">
    <property type="entry name" value="P-loop_NTPase"/>
</dbReference>
<dbReference type="PROSITE" id="PS50893">
    <property type="entry name" value="ABC_TRANSPORTER_2"/>
    <property type="match status" value="1"/>
</dbReference>
<dbReference type="RefSeq" id="WP_191123926.1">
    <property type="nucleotide sequence ID" value="NZ_JACXWY010000004.1"/>
</dbReference>
<dbReference type="Gene3D" id="3.40.50.300">
    <property type="entry name" value="P-loop containing nucleotide triphosphate hydrolases"/>
    <property type="match status" value="1"/>
</dbReference>
<dbReference type="GO" id="GO:0005524">
    <property type="term" value="F:ATP binding"/>
    <property type="evidence" value="ECO:0007669"/>
    <property type="project" value="UniProtKB-KW"/>
</dbReference>
<keyword evidence="5" id="KW-1185">Reference proteome</keyword>
<accession>A0A927EBL4</accession>
<keyword evidence="2 4" id="KW-0067">ATP-binding</keyword>
<comment type="caution">
    <text evidence="4">The sequence shown here is derived from an EMBL/GenBank/DDBJ whole genome shotgun (WGS) entry which is preliminary data.</text>
</comment>
<evidence type="ECO:0000259" key="3">
    <source>
        <dbReference type="PROSITE" id="PS50893"/>
    </source>
</evidence>
<sequence length="236" mass="25484">MPASPSPEPASGRLTLENLALDHRDADGRPFRLIDIPLLAIEPGSRFGVSGPSGCGKSSLLHLVAGLLRPSRGRILWNDRAVSELSESGRDRWRRETIGFVFQDFHLIPELDIAANIALPASFSAWRLSGTEKERAAALAHRMGLPDPRRRAALLSRGEQQRVAIARALFSRPALILADEPTASLDAAHAAEVADLLLETATESGATLLCATHDPALLARFGQRLDLSRTAQRQAA</sequence>
<dbReference type="PANTHER" id="PTHR24220">
    <property type="entry name" value="IMPORT ATP-BINDING PROTEIN"/>
    <property type="match status" value="1"/>
</dbReference>
<dbReference type="InterPro" id="IPR015854">
    <property type="entry name" value="ABC_transpr_LolD-like"/>
</dbReference>
<dbReference type="GO" id="GO:0022857">
    <property type="term" value="F:transmembrane transporter activity"/>
    <property type="evidence" value="ECO:0007669"/>
    <property type="project" value="TreeGrafter"/>
</dbReference>
<evidence type="ECO:0000256" key="2">
    <source>
        <dbReference type="ARBA" id="ARBA00022840"/>
    </source>
</evidence>
<dbReference type="GO" id="GO:0005886">
    <property type="term" value="C:plasma membrane"/>
    <property type="evidence" value="ECO:0007669"/>
    <property type="project" value="TreeGrafter"/>
</dbReference>
<organism evidence="4 5">
    <name type="scientific">Bosea spartocytisi</name>
    <dbReference type="NCBI Taxonomy" id="2773451"/>
    <lineage>
        <taxon>Bacteria</taxon>
        <taxon>Pseudomonadati</taxon>
        <taxon>Pseudomonadota</taxon>
        <taxon>Alphaproteobacteria</taxon>
        <taxon>Hyphomicrobiales</taxon>
        <taxon>Boseaceae</taxon>
        <taxon>Bosea</taxon>
    </lineage>
</organism>
<gene>
    <name evidence="4" type="ORF">IED13_08570</name>
</gene>
<dbReference type="GO" id="GO:0016887">
    <property type="term" value="F:ATP hydrolysis activity"/>
    <property type="evidence" value="ECO:0007669"/>
    <property type="project" value="InterPro"/>
</dbReference>
<evidence type="ECO:0000256" key="1">
    <source>
        <dbReference type="ARBA" id="ARBA00022741"/>
    </source>
</evidence>
<dbReference type="PANTHER" id="PTHR24220:SF659">
    <property type="entry name" value="TRANSPORTER, PUTATIVE-RELATED"/>
    <property type="match status" value="1"/>
</dbReference>
<dbReference type="InterPro" id="IPR003439">
    <property type="entry name" value="ABC_transporter-like_ATP-bd"/>
</dbReference>
<dbReference type="EMBL" id="JACXWY010000004">
    <property type="protein sequence ID" value="MBD3845749.1"/>
    <property type="molecule type" value="Genomic_DNA"/>
</dbReference>
<dbReference type="InterPro" id="IPR003593">
    <property type="entry name" value="AAA+_ATPase"/>
</dbReference>
<keyword evidence="1" id="KW-0547">Nucleotide-binding</keyword>
<dbReference type="SMART" id="SM00382">
    <property type="entry name" value="AAA"/>
    <property type="match status" value="1"/>
</dbReference>
<feature type="domain" description="ABC transporter" evidence="3">
    <location>
        <begin position="14"/>
        <end position="235"/>
    </location>
</feature>
<dbReference type="Pfam" id="PF00005">
    <property type="entry name" value="ABC_tran"/>
    <property type="match status" value="1"/>
</dbReference>
<evidence type="ECO:0000313" key="5">
    <source>
        <dbReference type="Proteomes" id="UP000619295"/>
    </source>
</evidence>
<reference evidence="4" key="1">
    <citation type="submission" date="2020-09" db="EMBL/GenBank/DDBJ databases">
        <title>Bosea spartocytisi sp. nov. a root nodule endophyte of Spartocytisus supranubius in the high mountain ecosystem fo the Teide National Park (Canary Islands, Spain).</title>
        <authorList>
            <person name="Pulido-Suarez L."/>
            <person name="Peix A."/>
            <person name="Igual J.M."/>
            <person name="Socas-Perez N."/>
            <person name="Velazquez E."/>
            <person name="Flores-Felix J.D."/>
            <person name="Leon-Barrios M."/>
        </authorList>
    </citation>
    <scope>NUCLEOTIDE SEQUENCE</scope>
    <source>
        <strain evidence="4">SSUT16</strain>
    </source>
</reference>
<protein>
    <submittedName>
        <fullName evidence="4">ATP-binding cassette domain-containing protein</fullName>
    </submittedName>
</protein>
<proteinExistence type="predicted"/>
<dbReference type="AlphaFoldDB" id="A0A927EBL4"/>
<dbReference type="Proteomes" id="UP000619295">
    <property type="component" value="Unassembled WGS sequence"/>
</dbReference>
<evidence type="ECO:0000313" key="4">
    <source>
        <dbReference type="EMBL" id="MBD3845749.1"/>
    </source>
</evidence>